<keyword evidence="3" id="KW-0804">Transcription</keyword>
<comment type="caution">
    <text evidence="5">The sequence shown here is derived from an EMBL/GenBank/DDBJ whole genome shotgun (WGS) entry which is preliminary data.</text>
</comment>
<name>A0A4R4WH56_9ACTN</name>
<dbReference type="PROSITE" id="PS50932">
    <property type="entry name" value="HTH_LACI_2"/>
    <property type="match status" value="1"/>
</dbReference>
<dbReference type="AlphaFoldDB" id="A0A4R4WH56"/>
<dbReference type="EMBL" id="SMKR01000132">
    <property type="protein sequence ID" value="TDD18478.1"/>
    <property type="molecule type" value="Genomic_DNA"/>
</dbReference>
<evidence type="ECO:0000313" key="6">
    <source>
        <dbReference type="Proteomes" id="UP000295172"/>
    </source>
</evidence>
<dbReference type="SUPFAM" id="SSF53822">
    <property type="entry name" value="Periplasmic binding protein-like I"/>
    <property type="match status" value="1"/>
</dbReference>
<dbReference type="Gene3D" id="1.10.260.40">
    <property type="entry name" value="lambda repressor-like DNA-binding domains"/>
    <property type="match status" value="1"/>
</dbReference>
<dbReference type="CDD" id="cd01392">
    <property type="entry name" value="HTH_LacI"/>
    <property type="match status" value="1"/>
</dbReference>
<dbReference type="SMART" id="SM00354">
    <property type="entry name" value="HTH_LACI"/>
    <property type="match status" value="1"/>
</dbReference>
<dbReference type="InterPro" id="IPR028082">
    <property type="entry name" value="Peripla_BP_I"/>
</dbReference>
<dbReference type="Proteomes" id="UP000295172">
    <property type="component" value="Unassembled WGS sequence"/>
</dbReference>
<evidence type="ECO:0000256" key="1">
    <source>
        <dbReference type="ARBA" id="ARBA00023015"/>
    </source>
</evidence>
<organism evidence="5 6">
    <name type="scientific">Kribbella turkmenica</name>
    <dbReference type="NCBI Taxonomy" id="2530375"/>
    <lineage>
        <taxon>Bacteria</taxon>
        <taxon>Bacillati</taxon>
        <taxon>Actinomycetota</taxon>
        <taxon>Actinomycetes</taxon>
        <taxon>Propionibacteriales</taxon>
        <taxon>Kribbellaceae</taxon>
        <taxon>Kribbella</taxon>
    </lineage>
</organism>
<evidence type="ECO:0000313" key="5">
    <source>
        <dbReference type="EMBL" id="TDD18478.1"/>
    </source>
</evidence>
<proteinExistence type="predicted"/>
<gene>
    <name evidence="5" type="ORF">E1218_25970</name>
</gene>
<dbReference type="SUPFAM" id="SSF47413">
    <property type="entry name" value="lambda repressor-like DNA-binding domains"/>
    <property type="match status" value="1"/>
</dbReference>
<dbReference type="InterPro" id="IPR010982">
    <property type="entry name" value="Lambda_DNA-bd_dom_sf"/>
</dbReference>
<dbReference type="Gene3D" id="3.40.50.2300">
    <property type="match status" value="2"/>
</dbReference>
<feature type="domain" description="HTH lacI-type" evidence="4">
    <location>
        <begin position="16"/>
        <end position="72"/>
    </location>
</feature>
<dbReference type="PANTHER" id="PTHR30146">
    <property type="entry name" value="LACI-RELATED TRANSCRIPTIONAL REPRESSOR"/>
    <property type="match status" value="1"/>
</dbReference>
<dbReference type="OrthoDB" id="9816215at2"/>
<keyword evidence="6" id="KW-1185">Reference proteome</keyword>
<dbReference type="Pfam" id="PF13377">
    <property type="entry name" value="Peripla_BP_3"/>
    <property type="match status" value="1"/>
</dbReference>
<evidence type="ECO:0000256" key="2">
    <source>
        <dbReference type="ARBA" id="ARBA00023125"/>
    </source>
</evidence>
<reference evidence="5 6" key="1">
    <citation type="submission" date="2019-02" db="EMBL/GenBank/DDBJ databases">
        <title>Draft genome sequences of novel Actinobacteria.</title>
        <authorList>
            <person name="Sahin N."/>
            <person name="Ay H."/>
            <person name="Saygin H."/>
        </authorList>
    </citation>
    <scope>NUCLEOTIDE SEQUENCE [LARGE SCALE GENOMIC DNA]</scope>
    <source>
        <strain evidence="5 6">16K104</strain>
    </source>
</reference>
<dbReference type="Pfam" id="PF00356">
    <property type="entry name" value="LacI"/>
    <property type="match status" value="1"/>
</dbReference>
<keyword evidence="2" id="KW-0238">DNA-binding</keyword>
<accession>A0A4R4WH56</accession>
<sequence>MIATLRQRFEGGASVTTQRDIARTAGVSVAVVSAVINGTAHTRMSEATRARVIQAMENLDYQPNQAARSLRLNRTGMIALILHKLDNPVYSHLLRGVYGAAAEHGGTVLLGDAEMMRSGSQFVTRLLSQGTVDGILIRDNSLFDDDVLAELRSHPKPILSLDYARDHPWVGIDDCRAGEIATRFLLNLHHRRIVFIGGATGYAFRQRYLGYQQEMQRAGLEPAPHLATGFGEQAGSDGLRQALQLAAAPTAVVVNNIMSAVGVLAAARDLGISVPDQLSVVGIHDVGLMEHLRPAVTAVRMPMYELGQAGVHALYELMAGRHCTSGIITDYEPELVVRDSATALTDA</sequence>
<protein>
    <submittedName>
        <fullName evidence="5">LacI family transcriptional regulator</fullName>
    </submittedName>
</protein>
<keyword evidence="1" id="KW-0805">Transcription regulation</keyword>
<dbReference type="GO" id="GO:0000976">
    <property type="term" value="F:transcription cis-regulatory region binding"/>
    <property type="evidence" value="ECO:0007669"/>
    <property type="project" value="TreeGrafter"/>
</dbReference>
<dbReference type="GO" id="GO:0003700">
    <property type="term" value="F:DNA-binding transcription factor activity"/>
    <property type="evidence" value="ECO:0007669"/>
    <property type="project" value="TreeGrafter"/>
</dbReference>
<dbReference type="PANTHER" id="PTHR30146:SF109">
    <property type="entry name" value="HTH-TYPE TRANSCRIPTIONAL REGULATOR GALS"/>
    <property type="match status" value="1"/>
</dbReference>
<dbReference type="InterPro" id="IPR046335">
    <property type="entry name" value="LacI/GalR-like_sensor"/>
</dbReference>
<evidence type="ECO:0000259" key="4">
    <source>
        <dbReference type="PROSITE" id="PS50932"/>
    </source>
</evidence>
<dbReference type="CDD" id="cd06267">
    <property type="entry name" value="PBP1_LacI_sugar_binding-like"/>
    <property type="match status" value="1"/>
</dbReference>
<dbReference type="InterPro" id="IPR000843">
    <property type="entry name" value="HTH_LacI"/>
</dbReference>
<evidence type="ECO:0000256" key="3">
    <source>
        <dbReference type="ARBA" id="ARBA00023163"/>
    </source>
</evidence>